<dbReference type="EMBL" id="OX365922">
    <property type="protein sequence ID" value="CAI4045485.1"/>
    <property type="molecule type" value="Genomic_DNA"/>
</dbReference>
<dbReference type="PANTHER" id="PTHR11129">
    <property type="entry name" value="PROTEIN FARNESYLTRANSFERASE ALPHA SUBUNIT/RAB GERANYLGERANYL TRANSFERASE ALPHA SUBUNIT"/>
    <property type="match status" value="1"/>
</dbReference>
<reference evidence="1" key="1">
    <citation type="submission" date="2022-10" db="EMBL/GenBank/DDBJ databases">
        <authorList>
            <person name="Byrne P K."/>
        </authorList>
    </citation>
    <scope>NUCLEOTIDE SEQUENCE</scope>
    <source>
        <strain evidence="1">CBS7001</strain>
    </source>
</reference>
<dbReference type="SUPFAM" id="SSF48439">
    <property type="entry name" value="Protein prenylyltransferase"/>
    <property type="match status" value="1"/>
</dbReference>
<name>A0AA35NIA6_SACUV</name>
<dbReference type="GO" id="GO:0004663">
    <property type="term" value="F:Rab geranylgeranyltransferase activity"/>
    <property type="evidence" value="ECO:0007669"/>
    <property type="project" value="TreeGrafter"/>
</dbReference>
<evidence type="ECO:0000313" key="1">
    <source>
        <dbReference type="EMBL" id="CAI4045485.1"/>
    </source>
</evidence>
<proteinExistence type="predicted"/>
<dbReference type="GO" id="GO:0005968">
    <property type="term" value="C:Rab-protein geranylgeranyltransferase complex"/>
    <property type="evidence" value="ECO:0007669"/>
    <property type="project" value="TreeGrafter"/>
</dbReference>
<dbReference type="AlphaFoldDB" id="A0AA35NIA6"/>
<organism evidence="1 2">
    <name type="scientific">Saccharomyces uvarum</name>
    <name type="common">Yeast</name>
    <name type="synonym">Saccharomyces bayanus var. uvarum</name>
    <dbReference type="NCBI Taxonomy" id="230603"/>
    <lineage>
        <taxon>Eukaryota</taxon>
        <taxon>Fungi</taxon>
        <taxon>Dikarya</taxon>
        <taxon>Ascomycota</taxon>
        <taxon>Saccharomycotina</taxon>
        <taxon>Saccharomycetes</taxon>
        <taxon>Saccharomycetales</taxon>
        <taxon>Saccharomycetaceae</taxon>
        <taxon>Saccharomyces</taxon>
    </lineage>
</organism>
<protein>
    <recommendedName>
        <fullName evidence="3">Ecm9p</fullName>
    </recommendedName>
</protein>
<dbReference type="PANTHER" id="PTHR11129:SF8">
    <property type="entry name" value="PROTEIN ECM9"/>
    <property type="match status" value="1"/>
</dbReference>
<dbReference type="Proteomes" id="UP001162090">
    <property type="component" value="Chromosome 11"/>
</dbReference>
<evidence type="ECO:0008006" key="3">
    <source>
        <dbReference type="Google" id="ProtNLM"/>
    </source>
</evidence>
<gene>
    <name evidence="1" type="primary">SUVC11G2200</name>
    <name evidence="1" type="ORF">SUVC_11G2200</name>
</gene>
<dbReference type="Gene3D" id="1.25.40.120">
    <property type="entry name" value="Protein prenylyltransferase"/>
    <property type="match status" value="1"/>
</dbReference>
<evidence type="ECO:0000313" key="2">
    <source>
        <dbReference type="Proteomes" id="UP001162090"/>
    </source>
</evidence>
<accession>A0AA35NIA6</accession>
<sequence>MNPNLPLCKEFFSKITTDLDHDDFRLTITANQPSIALPYYVDKNARFIELIAFKKTFLSLFQEAHTYFNRVLSNQSYSFDENLYYMTIGLLFTTPENKTIHNLHEQLLREYFQDNSIFNIPNLLTKEVRLVQRLLCSSSNRINKSSSLWIFYRKLYILSLHAKTPISTDFCFIFNSSGSQHFSNYYCWNTARWFYDNLAFDKRMELFCLTKIFCFQHVKDCSSWSTLAYMICQQKQKNQYNIRDFQRLRNSFDLFSTPNTEDLNFQLPDADAFIQELAEWIDKTYTADWPPYLCLLEIIKLIGTDINSMFSIWKSEVQNFEKKHGSIKLENSYPVVPKQFTNDLLISKSFIHFGYKKLFLYVAVKKERSRS</sequence>